<dbReference type="Gene3D" id="1.10.260.40">
    <property type="entry name" value="lambda repressor-like DNA-binding domains"/>
    <property type="match status" value="1"/>
</dbReference>
<dbReference type="Proteomes" id="UP000483078">
    <property type="component" value="Unassembled WGS sequence"/>
</dbReference>
<dbReference type="GO" id="GO:0003677">
    <property type="term" value="F:DNA binding"/>
    <property type="evidence" value="ECO:0007669"/>
    <property type="project" value="InterPro"/>
</dbReference>
<dbReference type="AlphaFoldDB" id="A0A7C9LQC9"/>
<gene>
    <name evidence="1" type="ORF">FH759_13015</name>
</gene>
<dbReference type="CDD" id="cd00093">
    <property type="entry name" value="HTH_XRE"/>
    <property type="match status" value="1"/>
</dbReference>
<organism evidence="1 2">
    <name type="scientific">Sediminimonas qiaohouensis</name>
    <dbReference type="NCBI Taxonomy" id="552061"/>
    <lineage>
        <taxon>Bacteria</taxon>
        <taxon>Pseudomonadati</taxon>
        <taxon>Pseudomonadota</taxon>
        <taxon>Alphaproteobacteria</taxon>
        <taxon>Rhodobacterales</taxon>
        <taxon>Roseobacteraceae</taxon>
        <taxon>Sediminimonas</taxon>
    </lineage>
</organism>
<accession>A0A7C9LQC9</accession>
<proteinExistence type="predicted"/>
<evidence type="ECO:0000313" key="1">
    <source>
        <dbReference type="EMBL" id="MTJ05600.1"/>
    </source>
</evidence>
<name>A0A7C9LQC9_9RHOB</name>
<dbReference type="InterPro" id="IPR010982">
    <property type="entry name" value="Lambda_DNA-bd_dom_sf"/>
</dbReference>
<protein>
    <submittedName>
        <fullName evidence="1">Helix-turn-helix transcriptional regulator</fullName>
    </submittedName>
</protein>
<evidence type="ECO:0000313" key="2">
    <source>
        <dbReference type="Proteomes" id="UP000483078"/>
    </source>
</evidence>
<comment type="caution">
    <text evidence="1">The sequence shown here is derived from an EMBL/GenBank/DDBJ whole genome shotgun (WGS) entry which is preliminary data.</text>
</comment>
<dbReference type="EMBL" id="VENJ01000019">
    <property type="protein sequence ID" value="MTJ05600.1"/>
    <property type="molecule type" value="Genomic_DNA"/>
</dbReference>
<sequence>MPKKLHADTRLAKFIDKRVMELRPRKSQIEIATEAGFVNPNMAAMIKNGTTKLPLDRVPSLARALECDPAYLLRLTLEQAAGDTAANAIVEIMGTPVTRNELGWLQEIREASDQADPRMTARSRAAIRAIFGK</sequence>
<dbReference type="SUPFAM" id="SSF47413">
    <property type="entry name" value="lambda repressor-like DNA-binding domains"/>
    <property type="match status" value="1"/>
</dbReference>
<dbReference type="InterPro" id="IPR001387">
    <property type="entry name" value="Cro/C1-type_HTH"/>
</dbReference>
<dbReference type="RefSeq" id="WP_273250430.1">
    <property type="nucleotide sequence ID" value="NZ_VENJ01000019.1"/>
</dbReference>
<reference evidence="1 2" key="1">
    <citation type="submission" date="2019-06" db="EMBL/GenBank/DDBJ databases">
        <title>Enrichment of Autotrophic Halophilic Microorganisms from Red Sea Brine Pool Using Microbial Electrosynthesis System.</title>
        <authorList>
            <person name="Alqahtani M.F."/>
            <person name="Bajracharya S."/>
            <person name="Katuri K.P."/>
            <person name="Ali M."/>
            <person name="Saikaly P.E."/>
        </authorList>
    </citation>
    <scope>NUCLEOTIDE SEQUENCE [LARGE SCALE GENOMIC DNA]</scope>
    <source>
        <strain evidence="1">MES6</strain>
    </source>
</reference>